<dbReference type="PANTHER" id="PTHR11932">
    <property type="entry name" value="CULLIN"/>
    <property type="match status" value="1"/>
</dbReference>
<dbReference type="Proteomes" id="UP000688137">
    <property type="component" value="Unassembled WGS sequence"/>
</dbReference>
<evidence type="ECO:0000313" key="5">
    <source>
        <dbReference type="Proteomes" id="UP000688137"/>
    </source>
</evidence>
<evidence type="ECO:0000313" key="4">
    <source>
        <dbReference type="EMBL" id="CAD8106376.1"/>
    </source>
</evidence>
<gene>
    <name evidence="4" type="ORF">PPRIM_AZ9-3.1.T1300090</name>
</gene>
<dbReference type="Pfam" id="PF00888">
    <property type="entry name" value="Cullin"/>
    <property type="match status" value="1"/>
</dbReference>
<dbReference type="GO" id="GO:0006511">
    <property type="term" value="P:ubiquitin-dependent protein catabolic process"/>
    <property type="evidence" value="ECO:0007669"/>
    <property type="project" value="InterPro"/>
</dbReference>
<reference evidence="4" key="1">
    <citation type="submission" date="2021-01" db="EMBL/GenBank/DDBJ databases">
        <authorList>
            <consortium name="Genoscope - CEA"/>
            <person name="William W."/>
        </authorList>
    </citation>
    <scope>NUCLEOTIDE SEQUENCE</scope>
</reference>
<name>A0A8S1PTF3_PARPR</name>
<dbReference type="InterPro" id="IPR045093">
    <property type="entry name" value="Cullin"/>
</dbReference>
<accession>A0A8S1PTF3</accession>
<organism evidence="4 5">
    <name type="scientific">Paramecium primaurelia</name>
    <dbReference type="NCBI Taxonomy" id="5886"/>
    <lineage>
        <taxon>Eukaryota</taxon>
        <taxon>Sar</taxon>
        <taxon>Alveolata</taxon>
        <taxon>Ciliophora</taxon>
        <taxon>Intramacronucleata</taxon>
        <taxon>Oligohymenophorea</taxon>
        <taxon>Peniculida</taxon>
        <taxon>Parameciidae</taxon>
        <taxon>Paramecium</taxon>
    </lineage>
</organism>
<dbReference type="GO" id="GO:0031625">
    <property type="term" value="F:ubiquitin protein ligase binding"/>
    <property type="evidence" value="ECO:0007669"/>
    <property type="project" value="InterPro"/>
</dbReference>
<dbReference type="OMA" id="TFEFRTE"/>
<evidence type="ECO:0000256" key="1">
    <source>
        <dbReference type="PROSITE-ProRule" id="PRU00330"/>
    </source>
</evidence>
<dbReference type="InterPro" id="IPR001373">
    <property type="entry name" value="Cullin_N"/>
</dbReference>
<dbReference type="EMBL" id="CAJJDM010000133">
    <property type="protein sequence ID" value="CAD8106376.1"/>
    <property type="molecule type" value="Genomic_DNA"/>
</dbReference>
<sequence length="756" mass="91016">MIQSQNQTKAQFQELEQKIENSFNNIFNTTTYPIKEFPKFQSQLNSEIMIFILKFSNDLQIEMAINFIRILKKLVQIHIEDQIIPLFNNLNFYDQTNGCSKLECFIEMYQKYIKKSKYLLTSLYFAINLIYPKNPQEALKDYLNYLLLQKLCSTNILKQLFECFLQQIDVAYYLIQKNQDSSWKKIGNTLKQFGDILINLQKEQANNNIYLEFTNVVLTHFKNKYQEFYNKWAKEYKIPFYLRKVKMQKEYNNQILNFDDNSIRLQINSQLEEQLLHSFKEFILSENIPFNLESLLENFNSENLEIQDDLGLLNELYLTLDPNDQDIKMKIKQKILQEGILIFQIINNQEVNQQLSHRFVISLFQLHQKYHKMIQICWNQNTYIQSLLTNVFEELLNFSDQKLDFQEYFVLFIEQEIENVINNQNDNQYLGDTVQLLLYLSEKNDFTLYYQNRLAQRLLKYYRILSSTEFYQVYLKTESIIIQKMSSLMGNQSIYLLELMIEEFSKSRETIFEFKIENNKQLIVQHPLLLKQSDWPKFQYQQIELNEEFFIIGKLKLKFESQQDQKFINWLDLLSYVDIEYSKKQITLRINIPQAIILFVYQYKNEFLSTKMISQITKLQEYLIIQNCLEMKASNILEEVVIDNEKLYRFNEEWEELEDQKINKIIITNTQIPILYLKKAKSKRNLNLPIEAFILKTLKIKKTILFQDLVENVKQYTKNTFNEDIQIDQISTIIKNLYERNYLDIDASNPELLKYI</sequence>
<proteinExistence type="inferred from homology"/>
<feature type="domain" description="Cullin family profile" evidence="3">
    <location>
        <begin position="390"/>
        <end position="632"/>
    </location>
</feature>
<evidence type="ECO:0000256" key="2">
    <source>
        <dbReference type="RuleBase" id="RU003829"/>
    </source>
</evidence>
<protein>
    <recommendedName>
        <fullName evidence="3">Cullin family profile domain-containing protein</fullName>
    </recommendedName>
</protein>
<dbReference type="AlphaFoldDB" id="A0A8S1PTF3"/>
<comment type="similarity">
    <text evidence="1 2">Belongs to the cullin family.</text>
</comment>
<dbReference type="PROSITE" id="PS50069">
    <property type="entry name" value="CULLIN_2"/>
    <property type="match status" value="1"/>
</dbReference>
<comment type="caution">
    <text evidence="4">The sequence shown here is derived from an EMBL/GenBank/DDBJ whole genome shotgun (WGS) entry which is preliminary data.</text>
</comment>
<evidence type="ECO:0000259" key="3">
    <source>
        <dbReference type="PROSITE" id="PS50069"/>
    </source>
</evidence>
<dbReference type="InterPro" id="IPR016158">
    <property type="entry name" value="Cullin_homology"/>
</dbReference>
<keyword evidence="5" id="KW-1185">Reference proteome</keyword>